<proteinExistence type="predicted"/>
<dbReference type="GO" id="GO:0042302">
    <property type="term" value="F:structural constituent of cuticle"/>
    <property type="evidence" value="ECO:0007669"/>
    <property type="project" value="UniProtKB-UniRule"/>
</dbReference>
<feature type="region of interest" description="Disordered" evidence="2">
    <location>
        <begin position="208"/>
        <end position="227"/>
    </location>
</feature>
<evidence type="ECO:0000313" key="3">
    <source>
        <dbReference type="EMBL" id="VVC25240.1"/>
    </source>
</evidence>
<evidence type="ECO:0000256" key="1">
    <source>
        <dbReference type="PROSITE-ProRule" id="PRU00497"/>
    </source>
</evidence>
<feature type="compositionally biased region" description="Basic and acidic residues" evidence="2">
    <location>
        <begin position="331"/>
        <end position="340"/>
    </location>
</feature>
<feature type="compositionally biased region" description="Low complexity" evidence="2">
    <location>
        <begin position="26"/>
        <end position="37"/>
    </location>
</feature>
<dbReference type="Pfam" id="PF00379">
    <property type="entry name" value="Chitin_bind_4"/>
    <property type="match status" value="1"/>
</dbReference>
<dbReference type="AlphaFoldDB" id="A0A5E4M381"/>
<dbReference type="PROSITE" id="PS51155">
    <property type="entry name" value="CHIT_BIND_RR_2"/>
    <property type="match status" value="1"/>
</dbReference>
<sequence>MATTAAAVTYEEFSVSANKSDGANDSKAATATGASAGPSRYADNDKSMSTKTDYYGIQFYAPPVIHGPAAAVDMFGRHLHQQHPPAAVTAYHRAQSQHQHHQMPWESTAAVLQQDHESSILQMNPLLGTATAADDPSTARYPGPRPLQQRPKSMARMVNYAEPLAFLAAEADDRALLDSLPALQFALQRATGKQQSGAAPGIYQQRRHLQRLPPPPPPPPPPQLHRLHHHHRYAPARYTQVPFLYNLPPPPPAQRQLAPAEYDLVTQFNRLLKQREREEDRLNDEDEEETATRPAAKPKKTKKKKKKKKKRARTTPVPPPPASVEEDVNEQDDKQQQQDDDRLENEQPTSEEQESQNVHTSEKLPDGTVLNENEAESQNVLDEPALISEQFGGDLTFEDGEGERVEFQLHGLGGPESYKFGFDTGKGSNRQFRYEERDSGGNVRGHYGYLDGEGKMQVYNYSSHPELGFQAQKSETLEV</sequence>
<feature type="compositionally biased region" description="Pro residues" evidence="2">
    <location>
        <begin position="212"/>
        <end position="223"/>
    </location>
</feature>
<dbReference type="InterPro" id="IPR000618">
    <property type="entry name" value="Insect_cuticle"/>
</dbReference>
<feature type="region of interest" description="Disordered" evidence="2">
    <location>
        <begin position="130"/>
        <end position="150"/>
    </location>
</feature>
<dbReference type="OrthoDB" id="6436078at2759"/>
<protein>
    <submittedName>
        <fullName evidence="3">Insect cuticle protein</fullName>
    </submittedName>
</protein>
<name>A0A5E4M381_9HEMI</name>
<keyword evidence="4" id="KW-1185">Reference proteome</keyword>
<organism evidence="3 4">
    <name type="scientific">Cinara cedri</name>
    <dbReference type="NCBI Taxonomy" id="506608"/>
    <lineage>
        <taxon>Eukaryota</taxon>
        <taxon>Metazoa</taxon>
        <taxon>Ecdysozoa</taxon>
        <taxon>Arthropoda</taxon>
        <taxon>Hexapoda</taxon>
        <taxon>Insecta</taxon>
        <taxon>Pterygota</taxon>
        <taxon>Neoptera</taxon>
        <taxon>Paraneoptera</taxon>
        <taxon>Hemiptera</taxon>
        <taxon>Sternorrhyncha</taxon>
        <taxon>Aphidomorpha</taxon>
        <taxon>Aphidoidea</taxon>
        <taxon>Aphididae</taxon>
        <taxon>Lachninae</taxon>
        <taxon>Cinara</taxon>
    </lineage>
</organism>
<evidence type="ECO:0000313" key="4">
    <source>
        <dbReference type="Proteomes" id="UP000325440"/>
    </source>
</evidence>
<dbReference type="EMBL" id="CABPRJ010000010">
    <property type="protein sequence ID" value="VVC25240.1"/>
    <property type="molecule type" value="Genomic_DNA"/>
</dbReference>
<feature type="region of interest" description="Disordered" evidence="2">
    <location>
        <begin position="276"/>
        <end position="401"/>
    </location>
</feature>
<dbReference type="Proteomes" id="UP000325440">
    <property type="component" value="Unassembled WGS sequence"/>
</dbReference>
<evidence type="ECO:0000256" key="2">
    <source>
        <dbReference type="SAM" id="MobiDB-lite"/>
    </source>
</evidence>
<gene>
    <name evidence="3" type="ORF">CINCED_3A006073</name>
</gene>
<feature type="region of interest" description="Disordered" evidence="2">
    <location>
        <begin position="14"/>
        <end position="46"/>
    </location>
</feature>
<reference evidence="3 4" key="1">
    <citation type="submission" date="2019-08" db="EMBL/GenBank/DDBJ databases">
        <authorList>
            <person name="Alioto T."/>
            <person name="Alioto T."/>
            <person name="Gomez Garrido J."/>
        </authorList>
    </citation>
    <scope>NUCLEOTIDE SEQUENCE [LARGE SCALE GENOMIC DNA]</scope>
</reference>
<keyword evidence="1" id="KW-0193">Cuticle</keyword>
<feature type="compositionally biased region" description="Basic residues" evidence="2">
    <location>
        <begin position="296"/>
        <end position="313"/>
    </location>
</feature>
<accession>A0A5E4M381</accession>